<feature type="compositionally biased region" description="Gly residues" evidence="1">
    <location>
        <begin position="163"/>
        <end position="178"/>
    </location>
</feature>
<evidence type="ECO:0000313" key="4">
    <source>
        <dbReference type="Proteomes" id="UP000733379"/>
    </source>
</evidence>
<evidence type="ECO:0000256" key="2">
    <source>
        <dbReference type="SAM" id="Phobius"/>
    </source>
</evidence>
<gene>
    <name evidence="3" type="ORF">KO481_20045</name>
</gene>
<dbReference type="EMBL" id="JAHKNI010000006">
    <property type="protein sequence ID" value="MBU3063813.1"/>
    <property type="molecule type" value="Genomic_DNA"/>
</dbReference>
<name>A0ABS6B0J3_9NOCA</name>
<sequence length="178" mass="18495">MSRQEAGVTQPRPPTVAEARARDKARKRAEEAERAAAEALEAKRKRRRKALIGGAAVVGVAAIVGAGYLACQAAEQPDVTAYCVSDNTKGQQTVVNDNDCVAAQAYATNAGYYHSGLPAIFFFNGHQYHYYYGGTNTIGRPPTGGSFSEPSGAHISTKSGTVIRGGLGSKSGGKSGGS</sequence>
<feature type="transmembrane region" description="Helical" evidence="2">
    <location>
        <begin position="50"/>
        <end position="70"/>
    </location>
</feature>
<feature type="region of interest" description="Disordered" evidence="1">
    <location>
        <begin position="142"/>
        <end position="178"/>
    </location>
</feature>
<keyword evidence="2" id="KW-0812">Transmembrane</keyword>
<comment type="caution">
    <text evidence="3">The sequence shown here is derived from an EMBL/GenBank/DDBJ whole genome shotgun (WGS) entry which is preliminary data.</text>
</comment>
<evidence type="ECO:0000313" key="3">
    <source>
        <dbReference type="EMBL" id="MBU3063813.1"/>
    </source>
</evidence>
<protein>
    <submittedName>
        <fullName evidence="3">Uncharacterized protein</fullName>
    </submittedName>
</protein>
<accession>A0ABS6B0J3</accession>
<feature type="compositionally biased region" description="Polar residues" evidence="1">
    <location>
        <begin position="145"/>
        <end position="160"/>
    </location>
</feature>
<proteinExistence type="predicted"/>
<evidence type="ECO:0000256" key="1">
    <source>
        <dbReference type="SAM" id="MobiDB-lite"/>
    </source>
</evidence>
<keyword evidence="2" id="KW-1133">Transmembrane helix</keyword>
<reference evidence="3 4" key="1">
    <citation type="submission" date="2021-06" db="EMBL/GenBank/DDBJ databases">
        <title>Actinomycetes sequencing.</title>
        <authorList>
            <person name="Shan Q."/>
        </authorList>
    </citation>
    <scope>NUCLEOTIDE SEQUENCE [LARGE SCALE GENOMIC DNA]</scope>
    <source>
        <strain evidence="3 4">NEAU-G5</strain>
    </source>
</reference>
<organism evidence="3 4">
    <name type="scientific">Nocardia albiluteola</name>
    <dbReference type="NCBI Taxonomy" id="2842303"/>
    <lineage>
        <taxon>Bacteria</taxon>
        <taxon>Bacillati</taxon>
        <taxon>Actinomycetota</taxon>
        <taxon>Actinomycetes</taxon>
        <taxon>Mycobacteriales</taxon>
        <taxon>Nocardiaceae</taxon>
        <taxon>Nocardia</taxon>
    </lineage>
</organism>
<feature type="region of interest" description="Disordered" evidence="1">
    <location>
        <begin position="1"/>
        <end position="31"/>
    </location>
</feature>
<keyword evidence="4" id="KW-1185">Reference proteome</keyword>
<dbReference type="Proteomes" id="UP000733379">
    <property type="component" value="Unassembled WGS sequence"/>
</dbReference>
<keyword evidence="2" id="KW-0472">Membrane</keyword>